<proteinExistence type="predicted"/>
<feature type="transmembrane region" description="Helical" evidence="1">
    <location>
        <begin position="94"/>
        <end position="117"/>
    </location>
</feature>
<keyword evidence="1" id="KW-1133">Transmembrane helix</keyword>
<organism evidence="2 3">
    <name type="scientific">Ochrobactrum quorumnocens</name>
    <dbReference type="NCBI Taxonomy" id="271865"/>
    <lineage>
        <taxon>Bacteria</taxon>
        <taxon>Pseudomonadati</taxon>
        <taxon>Pseudomonadota</taxon>
        <taxon>Alphaproteobacteria</taxon>
        <taxon>Hyphomicrobiales</taxon>
        <taxon>Brucellaceae</taxon>
        <taxon>Brucella/Ochrobactrum group</taxon>
        <taxon>Ochrobactrum</taxon>
    </lineage>
</organism>
<dbReference type="Pfam" id="PF11158">
    <property type="entry name" value="DUF2938"/>
    <property type="match status" value="1"/>
</dbReference>
<evidence type="ECO:0000256" key="1">
    <source>
        <dbReference type="SAM" id="Phobius"/>
    </source>
</evidence>
<evidence type="ECO:0000313" key="2">
    <source>
        <dbReference type="EMBL" id="ASV83358.1"/>
    </source>
</evidence>
<dbReference type="RefSeq" id="WP_095444339.1">
    <property type="nucleotide sequence ID" value="NZ_CP022603.1"/>
</dbReference>
<evidence type="ECO:0008006" key="4">
    <source>
        <dbReference type="Google" id="ProtNLM"/>
    </source>
</evidence>
<protein>
    <recommendedName>
        <fullName evidence="4">DUF2938 domain-containing protein</fullName>
    </recommendedName>
</protein>
<keyword evidence="1" id="KW-0472">Membrane</keyword>
<feature type="transmembrane region" description="Helical" evidence="1">
    <location>
        <begin position="67"/>
        <end position="88"/>
    </location>
</feature>
<dbReference type="EMBL" id="CP022603">
    <property type="protein sequence ID" value="ASV83358.1"/>
    <property type="molecule type" value="Genomic_DNA"/>
</dbReference>
<gene>
    <name evidence="2" type="ORF">CES85_4137</name>
</gene>
<feature type="transmembrane region" description="Helical" evidence="1">
    <location>
        <begin position="6"/>
        <end position="26"/>
    </location>
</feature>
<reference evidence="2 3" key="1">
    <citation type="submission" date="2017-07" db="EMBL/GenBank/DDBJ databases">
        <title>Phylogenetic study on the rhizospheric bacterium Ochrobactrum sp. A44.</title>
        <authorList>
            <person name="Krzyzanowska D.M."/>
            <person name="Ossowicki A."/>
            <person name="Rajewska M."/>
            <person name="Maciag T."/>
            <person name="Kaczynski Z."/>
            <person name="Czerwicka M."/>
            <person name="Jafra S."/>
        </authorList>
    </citation>
    <scope>NUCLEOTIDE SEQUENCE [LARGE SCALE GENOMIC DNA]</scope>
    <source>
        <strain evidence="2 3">A44</strain>
    </source>
</reference>
<dbReference type="InterPro" id="IPR021329">
    <property type="entry name" value="DUF2938"/>
</dbReference>
<name>A0A248U9H3_9HYPH</name>
<sequence>MLNLIINGTLIGLGATIIMDIWALVLTQFPGQSRPNWGLVGRWFWHLRKGQIFHDDIAASKPYAHEVALGWIGHYAVGILYGIIFALYGGAAWFANPIFLPVWIFGILTVAAGWFLLQPGLGIGWAASRLPNAGNVRILNLVAHTFFALGMYGTGIILKTLA</sequence>
<dbReference type="Proteomes" id="UP000215256">
    <property type="component" value="Chromosome 2"/>
</dbReference>
<evidence type="ECO:0000313" key="3">
    <source>
        <dbReference type="Proteomes" id="UP000215256"/>
    </source>
</evidence>
<dbReference type="AlphaFoldDB" id="A0A248U9H3"/>
<feature type="transmembrane region" description="Helical" evidence="1">
    <location>
        <begin position="138"/>
        <end position="158"/>
    </location>
</feature>
<keyword evidence="1" id="KW-0812">Transmembrane</keyword>
<accession>A0A248U9H3</accession>
<dbReference type="OrthoDB" id="9812539at2"/>
<dbReference type="KEGG" id="och:CES85_4137"/>